<accession>D2Z4D8</accession>
<dbReference type="Pfam" id="PF20791">
    <property type="entry name" value="Acyl-ACP_TE_C"/>
    <property type="match status" value="1"/>
</dbReference>
<keyword evidence="6" id="KW-0443">Lipid metabolism</keyword>
<keyword evidence="3" id="KW-0378">Hydrolase</keyword>
<dbReference type="Gene3D" id="3.10.129.10">
    <property type="entry name" value="Hotdog Thioesterase"/>
    <property type="match status" value="1"/>
</dbReference>
<proteinExistence type="inferred from homology"/>
<evidence type="ECO:0000259" key="9">
    <source>
        <dbReference type="Pfam" id="PF20791"/>
    </source>
</evidence>
<dbReference type="CDD" id="cd00586">
    <property type="entry name" value="4HBT"/>
    <property type="match status" value="1"/>
</dbReference>
<evidence type="ECO:0000256" key="7">
    <source>
        <dbReference type="ARBA" id="ARBA00023160"/>
    </source>
</evidence>
<dbReference type="STRING" id="469381.Dpep_0435"/>
<dbReference type="InterPro" id="IPR029069">
    <property type="entry name" value="HotDog_dom_sf"/>
</dbReference>
<dbReference type="InterPro" id="IPR045023">
    <property type="entry name" value="FATA/B"/>
</dbReference>
<dbReference type="PANTHER" id="PTHR31727">
    <property type="entry name" value="OLEOYL-ACYL CARRIER PROTEIN THIOESTERASE 1, CHLOROPLASTIC"/>
    <property type="match status" value="1"/>
</dbReference>
<keyword evidence="4" id="KW-0276">Fatty acid metabolism</keyword>
<keyword evidence="11" id="KW-1185">Reference proteome</keyword>
<comment type="caution">
    <text evidence="10">The sequence shown here is derived from an EMBL/GenBank/DDBJ whole genome shotgun (WGS) entry which is preliminary data.</text>
</comment>
<dbReference type="EMBL" id="ABTR02000001">
    <property type="protein sequence ID" value="EFC90467.1"/>
    <property type="molecule type" value="Genomic_DNA"/>
</dbReference>
<evidence type="ECO:0000313" key="10">
    <source>
        <dbReference type="EMBL" id="EFC90467.1"/>
    </source>
</evidence>
<dbReference type="Proteomes" id="UP000006427">
    <property type="component" value="Unassembled WGS sequence"/>
</dbReference>
<dbReference type="InterPro" id="IPR049427">
    <property type="entry name" value="Acyl-ACP_TE_C"/>
</dbReference>
<dbReference type="eggNOG" id="COG3884">
    <property type="taxonomic scope" value="Bacteria"/>
</dbReference>
<evidence type="ECO:0000256" key="2">
    <source>
        <dbReference type="ARBA" id="ARBA00022516"/>
    </source>
</evidence>
<organism evidence="10 11">
    <name type="scientific">Dethiosulfovibrio peptidovorans DSM 11002</name>
    <dbReference type="NCBI Taxonomy" id="469381"/>
    <lineage>
        <taxon>Bacteria</taxon>
        <taxon>Thermotogati</taxon>
        <taxon>Synergistota</taxon>
        <taxon>Synergistia</taxon>
        <taxon>Synergistales</taxon>
        <taxon>Dethiosulfovibrionaceae</taxon>
        <taxon>Dethiosulfovibrio</taxon>
    </lineage>
</organism>
<dbReference type="PaxDb" id="469381-Dpep_0435"/>
<keyword evidence="7" id="KW-0275">Fatty acid biosynthesis</keyword>
<feature type="domain" description="Acyl-ACP thioesterase-like C-terminal" evidence="9">
    <location>
        <begin position="159"/>
        <end position="242"/>
    </location>
</feature>
<evidence type="ECO:0000256" key="5">
    <source>
        <dbReference type="ARBA" id="ARBA00022946"/>
    </source>
</evidence>
<dbReference type="OrthoDB" id="9801517at2"/>
<dbReference type="Pfam" id="PF01643">
    <property type="entry name" value="Acyl-ACP_TE"/>
    <property type="match status" value="1"/>
</dbReference>
<dbReference type="InterPro" id="IPR002864">
    <property type="entry name" value="Acyl-ACP_thioesterase_NHD"/>
</dbReference>
<feature type="domain" description="Acyl-ACP thioesterase N-terminal hotdog" evidence="8">
    <location>
        <begin position="8"/>
        <end position="124"/>
    </location>
</feature>
<name>D2Z4D8_9BACT</name>
<reference evidence="10 11" key="1">
    <citation type="journal article" date="2010" name="Stand. Genomic Sci.">
        <title>Permanent draft genome sequence of Dethiosulfovibrio peptidovorans type strain (SEBR 4207).</title>
        <authorList>
            <person name="Labutti K."/>
            <person name="Mayilraj S."/>
            <person name="Clum A."/>
            <person name="Lucas S."/>
            <person name="Glavina Del Rio T."/>
            <person name="Nolan M."/>
            <person name="Tice H."/>
            <person name="Cheng J.F."/>
            <person name="Pitluck S."/>
            <person name="Liolios K."/>
            <person name="Ivanova N."/>
            <person name="Mavromatis K."/>
            <person name="Mikhailova N."/>
            <person name="Pati A."/>
            <person name="Goodwin L."/>
            <person name="Chen A."/>
            <person name="Palaniappan K."/>
            <person name="Land M."/>
            <person name="Hauser L."/>
            <person name="Chang Y.J."/>
            <person name="Jeffries C.D."/>
            <person name="Rohde M."/>
            <person name="Spring S."/>
            <person name="Goker M."/>
            <person name="Woyke T."/>
            <person name="Bristow J."/>
            <person name="Eisen J.A."/>
            <person name="Markowitz V."/>
            <person name="Hugenholtz P."/>
            <person name="Kyrpides N.C."/>
            <person name="Klenk H.P."/>
            <person name="Lapidus A."/>
        </authorList>
    </citation>
    <scope>NUCLEOTIDE SEQUENCE [LARGE SCALE GENOMIC DNA]</scope>
    <source>
        <strain evidence="10 11">DSM 11002</strain>
    </source>
</reference>
<protein>
    <submittedName>
        <fullName evidence="10">Acyl-ACP thioesterase</fullName>
    </submittedName>
</protein>
<keyword evidence="5" id="KW-0809">Transit peptide</keyword>
<sequence>MTMDPWLEDFRLRIYEVGPDGLATATTIMNVFQEAASHHAESLDMGYPQLSPRSIGWALTKFRLTMVRYPRYGETVTIRTWPRAGKRIFAYRDVEFSVNGERVGIGSSVWCLLDLQARKALSLAKALDGFPCRDERLFPDEIPSVPSCDGAWEWCWSATPRFSELDLNGHVNNSVYLGWAVEPLPRDYPLSRMPREILFAFKREISSDMEVFSRASRMGDNLTVHSLEDRDGGELAKVSIKWL</sequence>
<evidence type="ECO:0000259" key="8">
    <source>
        <dbReference type="Pfam" id="PF01643"/>
    </source>
</evidence>
<dbReference type="AlphaFoldDB" id="D2Z4D8"/>
<gene>
    <name evidence="10" type="ORF">Dpep_0435</name>
</gene>
<comment type="similarity">
    <text evidence="1">Belongs to the acyl-ACP thioesterase family.</text>
</comment>
<dbReference type="PANTHER" id="PTHR31727:SF6">
    <property type="entry name" value="OLEOYL-ACYL CARRIER PROTEIN THIOESTERASE 1, CHLOROPLASTIC"/>
    <property type="match status" value="1"/>
</dbReference>
<evidence type="ECO:0000256" key="4">
    <source>
        <dbReference type="ARBA" id="ARBA00022832"/>
    </source>
</evidence>
<evidence type="ECO:0000256" key="1">
    <source>
        <dbReference type="ARBA" id="ARBA00006500"/>
    </source>
</evidence>
<dbReference type="GO" id="GO:0000036">
    <property type="term" value="F:acyl carrier activity"/>
    <property type="evidence" value="ECO:0007669"/>
    <property type="project" value="TreeGrafter"/>
</dbReference>
<evidence type="ECO:0000256" key="3">
    <source>
        <dbReference type="ARBA" id="ARBA00022801"/>
    </source>
</evidence>
<dbReference type="SUPFAM" id="SSF54637">
    <property type="entry name" value="Thioesterase/thiol ester dehydrase-isomerase"/>
    <property type="match status" value="2"/>
</dbReference>
<evidence type="ECO:0000313" key="11">
    <source>
        <dbReference type="Proteomes" id="UP000006427"/>
    </source>
</evidence>
<dbReference type="GO" id="GO:0016297">
    <property type="term" value="F:fatty acyl-[ACP] hydrolase activity"/>
    <property type="evidence" value="ECO:0007669"/>
    <property type="project" value="InterPro"/>
</dbReference>
<evidence type="ECO:0000256" key="6">
    <source>
        <dbReference type="ARBA" id="ARBA00023098"/>
    </source>
</evidence>
<keyword evidence="2" id="KW-0444">Lipid biosynthesis</keyword>